<protein>
    <submittedName>
        <fullName evidence="1">Uncharacterized protein</fullName>
    </submittedName>
</protein>
<accession>A0A7C4CBG8</accession>
<name>A0A7C4CBG8_UNCW3</name>
<dbReference type="AlphaFoldDB" id="A0A7C4CBG8"/>
<proteinExistence type="predicted"/>
<evidence type="ECO:0000313" key="1">
    <source>
        <dbReference type="EMBL" id="HGK28445.1"/>
    </source>
</evidence>
<reference evidence="1" key="1">
    <citation type="journal article" date="2020" name="mSystems">
        <title>Genome- and Community-Level Interaction Insights into Carbon Utilization and Element Cycling Functions of Hydrothermarchaeota in Hydrothermal Sediment.</title>
        <authorList>
            <person name="Zhou Z."/>
            <person name="Liu Y."/>
            <person name="Xu W."/>
            <person name="Pan J."/>
            <person name="Luo Z.H."/>
            <person name="Li M."/>
        </authorList>
    </citation>
    <scope>NUCLEOTIDE SEQUENCE [LARGE SCALE GENOMIC DNA]</scope>
    <source>
        <strain evidence="1">SpSt-488</strain>
    </source>
</reference>
<gene>
    <name evidence="1" type="ORF">ENS41_05765</name>
</gene>
<comment type="caution">
    <text evidence="1">The sequence shown here is derived from an EMBL/GenBank/DDBJ whole genome shotgun (WGS) entry which is preliminary data.</text>
</comment>
<sequence length="112" mass="13043">MDEKRVWKVRIRKAYAEATTHVVVGEVIEQNDVWVKLRCRAVHFRRPTMTSHIRLSEVKTRMFPWNTIAYVTELPSNLEWERAEIGLTEHGDVALQHCSGEQAVELSERLDG</sequence>
<organism evidence="1">
    <name type="scientific">candidate division WOR-3 bacterium</name>
    <dbReference type="NCBI Taxonomy" id="2052148"/>
    <lineage>
        <taxon>Bacteria</taxon>
        <taxon>Bacteria division WOR-3</taxon>
    </lineage>
</organism>
<dbReference type="EMBL" id="DSUT01000120">
    <property type="protein sequence ID" value="HGK28445.1"/>
    <property type="molecule type" value="Genomic_DNA"/>
</dbReference>